<organism evidence="2 5">
    <name type="scientific">Natronoglomus mannanivorans</name>
    <dbReference type="NCBI Taxonomy" id="2979990"/>
    <lineage>
        <taxon>Archaea</taxon>
        <taxon>Methanobacteriati</taxon>
        <taxon>Methanobacteriota</taxon>
        <taxon>Stenosarchaea group</taxon>
        <taxon>Halobacteria</taxon>
        <taxon>Halobacteriales</taxon>
        <taxon>Natrialbaceae</taxon>
        <taxon>Natronoglomus</taxon>
    </lineage>
</organism>
<reference evidence="2 4" key="1">
    <citation type="submission" date="2022-09" db="EMBL/GenBank/DDBJ databases">
        <title>Enrichment on poylsaccharides allowed isolation of novel metabolic and taxonomic groups of Haloarchaea.</title>
        <authorList>
            <person name="Sorokin D.Y."/>
            <person name="Elcheninov A.G."/>
            <person name="Khizhniak T.V."/>
            <person name="Kolganova T.V."/>
            <person name="Kublanov I.V."/>
        </authorList>
    </citation>
    <scope>NUCLEOTIDE SEQUENCE</scope>
    <source>
        <strain evidence="3 4">AArc-m2/3/4</strain>
        <strain evidence="2">AArc-xg1-1</strain>
    </source>
</reference>
<name>A0AAP2YWF1_9EURY</name>
<protein>
    <submittedName>
        <fullName evidence="2">Uncharacterized protein</fullName>
    </submittedName>
</protein>
<evidence type="ECO:0000256" key="1">
    <source>
        <dbReference type="SAM" id="Phobius"/>
    </source>
</evidence>
<evidence type="ECO:0000313" key="5">
    <source>
        <dbReference type="Proteomes" id="UP001321018"/>
    </source>
</evidence>
<keyword evidence="1" id="KW-0812">Transmembrane</keyword>
<accession>A0AAP2YWF1</accession>
<dbReference type="AlphaFoldDB" id="A0AAP2YWF1"/>
<gene>
    <name evidence="3" type="ORF">OB955_03035</name>
    <name evidence="2" type="ORF">OB960_01920</name>
</gene>
<evidence type="ECO:0000313" key="4">
    <source>
        <dbReference type="Proteomes" id="UP001320972"/>
    </source>
</evidence>
<keyword evidence="1" id="KW-1133">Transmembrane helix</keyword>
<keyword evidence="1" id="KW-0472">Membrane</keyword>
<proteinExistence type="predicted"/>
<evidence type="ECO:0000313" key="2">
    <source>
        <dbReference type="EMBL" id="MCU4740158.1"/>
    </source>
</evidence>
<feature type="transmembrane region" description="Helical" evidence="1">
    <location>
        <begin position="20"/>
        <end position="42"/>
    </location>
</feature>
<comment type="caution">
    <text evidence="2">The sequence shown here is derived from an EMBL/GenBank/DDBJ whole genome shotgun (WGS) entry which is preliminary data.</text>
</comment>
<dbReference type="Proteomes" id="UP001321018">
    <property type="component" value="Unassembled WGS sequence"/>
</dbReference>
<sequence length="45" mass="4956">MAVDVGNYEHPAWVTAASTVVGYLLVFTVLFVVLFVVPWLLFGTL</sequence>
<dbReference type="RefSeq" id="WP_338002008.1">
    <property type="nucleotide sequence ID" value="NZ_JAOPKA010000001.1"/>
</dbReference>
<dbReference type="EMBL" id="JAOPKB010000001">
    <property type="protein sequence ID" value="MCU4971711.1"/>
    <property type="molecule type" value="Genomic_DNA"/>
</dbReference>
<evidence type="ECO:0000313" key="3">
    <source>
        <dbReference type="EMBL" id="MCU4971711.1"/>
    </source>
</evidence>
<keyword evidence="4" id="KW-1185">Reference proteome</keyword>
<dbReference type="EMBL" id="JAOPKA010000001">
    <property type="protein sequence ID" value="MCU4740158.1"/>
    <property type="molecule type" value="Genomic_DNA"/>
</dbReference>
<dbReference type="Proteomes" id="UP001320972">
    <property type="component" value="Unassembled WGS sequence"/>
</dbReference>